<reference evidence="2" key="1">
    <citation type="submission" date="2013-05" db="EMBL/GenBank/DDBJ databases">
        <authorList>
            <person name="Yim A.K.Y."/>
            <person name="Chan T.F."/>
            <person name="Ji K.M."/>
            <person name="Liu X.Y."/>
            <person name="Zhou J.W."/>
            <person name="Li R.Q."/>
            <person name="Yang K.Y."/>
            <person name="Li J."/>
            <person name="Li M."/>
            <person name="Law P.T.W."/>
            <person name="Wu Y.L."/>
            <person name="Cai Z.L."/>
            <person name="Qin H."/>
            <person name="Bao Y."/>
            <person name="Leung R.K.K."/>
            <person name="Ng P.K.S."/>
            <person name="Zou J."/>
            <person name="Zhong X.J."/>
            <person name="Ran P.X."/>
            <person name="Zhong N.S."/>
            <person name="Liu Z.G."/>
            <person name="Tsui S.K.W."/>
        </authorList>
    </citation>
    <scope>NUCLEOTIDE SEQUENCE</scope>
    <source>
        <strain evidence="2">Derf</strain>
        <tissue evidence="2">Whole organism</tissue>
    </source>
</reference>
<comment type="caution">
    <text evidence="2">The sequence shown here is derived from an EMBL/GenBank/DDBJ whole genome shotgun (WGS) entry which is preliminary data.</text>
</comment>
<accession>A0A922HQX3</accession>
<organism evidence="2 3">
    <name type="scientific">Dermatophagoides farinae</name>
    <name type="common">American house dust mite</name>
    <dbReference type="NCBI Taxonomy" id="6954"/>
    <lineage>
        <taxon>Eukaryota</taxon>
        <taxon>Metazoa</taxon>
        <taxon>Ecdysozoa</taxon>
        <taxon>Arthropoda</taxon>
        <taxon>Chelicerata</taxon>
        <taxon>Arachnida</taxon>
        <taxon>Acari</taxon>
        <taxon>Acariformes</taxon>
        <taxon>Sarcoptiformes</taxon>
        <taxon>Astigmata</taxon>
        <taxon>Psoroptidia</taxon>
        <taxon>Analgoidea</taxon>
        <taxon>Pyroglyphidae</taxon>
        <taxon>Dermatophagoidinae</taxon>
        <taxon>Dermatophagoides</taxon>
    </lineage>
</organism>
<reference evidence="2" key="2">
    <citation type="journal article" date="2022" name="Res Sq">
        <title>Comparative Genomics Reveals Insights into the Divergent Evolution of Astigmatic Mites and Household Pest Adaptations.</title>
        <authorList>
            <person name="Xiong Q."/>
            <person name="Wan A.T.-Y."/>
            <person name="Liu X.-Y."/>
            <person name="Fung C.S.-H."/>
            <person name="Xiao X."/>
            <person name="Malainual N."/>
            <person name="Hou J."/>
            <person name="Wang L."/>
            <person name="Wang M."/>
            <person name="Yang K."/>
            <person name="Cui Y."/>
            <person name="Leung E."/>
            <person name="Nong W."/>
            <person name="Shin S.-K."/>
            <person name="Au S."/>
            <person name="Jeong K.Y."/>
            <person name="Chew F.T."/>
            <person name="Hui J."/>
            <person name="Leung T.F."/>
            <person name="Tungtrongchitr A."/>
            <person name="Zhong N."/>
            <person name="Liu Z."/>
            <person name="Tsui S."/>
        </authorList>
    </citation>
    <scope>NUCLEOTIDE SEQUENCE</scope>
    <source>
        <strain evidence="2">Derf</strain>
        <tissue evidence="2">Whole organism</tissue>
    </source>
</reference>
<evidence type="ECO:0000256" key="1">
    <source>
        <dbReference type="SAM" id="MobiDB-lite"/>
    </source>
</evidence>
<dbReference type="Proteomes" id="UP000790347">
    <property type="component" value="Unassembled WGS sequence"/>
</dbReference>
<dbReference type="EMBL" id="ASGP02000007">
    <property type="protein sequence ID" value="KAH9497138.1"/>
    <property type="molecule type" value="Genomic_DNA"/>
</dbReference>
<sequence length="53" mass="5634">MNSVLHLADSSSSTSDISSSSGNAFFHISSSMSTWNPGTVFKMKYNDQGSGSR</sequence>
<proteinExistence type="predicted"/>
<protein>
    <submittedName>
        <fullName evidence="2">Uncharacterized protein</fullName>
    </submittedName>
</protein>
<gene>
    <name evidence="2" type="ORF">DERF_013145</name>
</gene>
<evidence type="ECO:0000313" key="2">
    <source>
        <dbReference type="EMBL" id="KAH9497138.1"/>
    </source>
</evidence>
<dbReference type="AlphaFoldDB" id="A0A922HQX3"/>
<name>A0A922HQX3_DERFA</name>
<evidence type="ECO:0000313" key="3">
    <source>
        <dbReference type="Proteomes" id="UP000790347"/>
    </source>
</evidence>
<keyword evidence="3" id="KW-1185">Reference proteome</keyword>
<feature type="compositionally biased region" description="Low complexity" evidence="1">
    <location>
        <begin position="9"/>
        <end position="21"/>
    </location>
</feature>
<feature type="region of interest" description="Disordered" evidence="1">
    <location>
        <begin position="1"/>
        <end position="21"/>
    </location>
</feature>